<name>A0A6A6IMQ5_9PLEO</name>
<dbReference type="Proteomes" id="UP000800094">
    <property type="component" value="Unassembled WGS sequence"/>
</dbReference>
<gene>
    <name evidence="3" type="ORF">BU26DRAFT_561536</name>
</gene>
<feature type="compositionally biased region" description="Basic and acidic residues" evidence="1">
    <location>
        <begin position="54"/>
        <end position="71"/>
    </location>
</feature>
<keyword evidence="2" id="KW-0732">Signal</keyword>
<evidence type="ECO:0000256" key="2">
    <source>
        <dbReference type="SAM" id="SignalP"/>
    </source>
</evidence>
<feature type="signal peptide" evidence="2">
    <location>
        <begin position="1"/>
        <end position="18"/>
    </location>
</feature>
<dbReference type="RefSeq" id="XP_033686735.1">
    <property type="nucleotide sequence ID" value="XM_033832924.1"/>
</dbReference>
<reference evidence="3" key="1">
    <citation type="journal article" date="2020" name="Stud. Mycol.">
        <title>101 Dothideomycetes genomes: a test case for predicting lifestyles and emergence of pathogens.</title>
        <authorList>
            <person name="Haridas S."/>
            <person name="Albert R."/>
            <person name="Binder M."/>
            <person name="Bloem J."/>
            <person name="Labutti K."/>
            <person name="Salamov A."/>
            <person name="Andreopoulos B."/>
            <person name="Baker S."/>
            <person name="Barry K."/>
            <person name="Bills G."/>
            <person name="Bluhm B."/>
            <person name="Cannon C."/>
            <person name="Castanera R."/>
            <person name="Culley D."/>
            <person name="Daum C."/>
            <person name="Ezra D."/>
            <person name="Gonzalez J."/>
            <person name="Henrissat B."/>
            <person name="Kuo A."/>
            <person name="Liang C."/>
            <person name="Lipzen A."/>
            <person name="Lutzoni F."/>
            <person name="Magnuson J."/>
            <person name="Mondo S."/>
            <person name="Nolan M."/>
            <person name="Ohm R."/>
            <person name="Pangilinan J."/>
            <person name="Park H.-J."/>
            <person name="Ramirez L."/>
            <person name="Alfaro M."/>
            <person name="Sun H."/>
            <person name="Tritt A."/>
            <person name="Yoshinaga Y."/>
            <person name="Zwiers L.-H."/>
            <person name="Turgeon B."/>
            <person name="Goodwin S."/>
            <person name="Spatafora J."/>
            <person name="Crous P."/>
            <person name="Grigoriev I."/>
        </authorList>
    </citation>
    <scope>NUCLEOTIDE SEQUENCE</scope>
    <source>
        <strain evidence="3">CBS 122368</strain>
    </source>
</reference>
<organism evidence="3 4">
    <name type="scientific">Trematosphaeria pertusa</name>
    <dbReference type="NCBI Taxonomy" id="390896"/>
    <lineage>
        <taxon>Eukaryota</taxon>
        <taxon>Fungi</taxon>
        <taxon>Dikarya</taxon>
        <taxon>Ascomycota</taxon>
        <taxon>Pezizomycotina</taxon>
        <taxon>Dothideomycetes</taxon>
        <taxon>Pleosporomycetidae</taxon>
        <taxon>Pleosporales</taxon>
        <taxon>Massarineae</taxon>
        <taxon>Trematosphaeriaceae</taxon>
        <taxon>Trematosphaeria</taxon>
    </lineage>
</organism>
<dbReference type="AlphaFoldDB" id="A0A6A6IMQ5"/>
<sequence>MRSLVALALGLLAAVAQAAPLAQKNQLDTVIGSYADVEGSHTLNTVISNYADAERRSLTTKDEPTPAEPEKVSPPVGTLDTIIHHYADVEGDVH</sequence>
<protein>
    <submittedName>
        <fullName evidence="3">Uncharacterized protein</fullName>
    </submittedName>
</protein>
<accession>A0A6A6IMQ5</accession>
<keyword evidence="4" id="KW-1185">Reference proteome</keyword>
<feature type="chain" id="PRO_5025619230" evidence="2">
    <location>
        <begin position="19"/>
        <end position="94"/>
    </location>
</feature>
<proteinExistence type="predicted"/>
<dbReference type="EMBL" id="ML987192">
    <property type="protein sequence ID" value="KAF2251731.1"/>
    <property type="molecule type" value="Genomic_DNA"/>
</dbReference>
<evidence type="ECO:0000256" key="1">
    <source>
        <dbReference type="SAM" id="MobiDB-lite"/>
    </source>
</evidence>
<evidence type="ECO:0000313" key="4">
    <source>
        <dbReference type="Proteomes" id="UP000800094"/>
    </source>
</evidence>
<evidence type="ECO:0000313" key="3">
    <source>
        <dbReference type="EMBL" id="KAF2251731.1"/>
    </source>
</evidence>
<feature type="region of interest" description="Disordered" evidence="1">
    <location>
        <begin position="54"/>
        <end position="77"/>
    </location>
</feature>
<dbReference type="GeneID" id="54586254"/>
<dbReference type="OrthoDB" id="3796802at2759"/>